<organism evidence="2 3">
    <name type="scientific">Physocladia obscura</name>
    <dbReference type="NCBI Taxonomy" id="109957"/>
    <lineage>
        <taxon>Eukaryota</taxon>
        <taxon>Fungi</taxon>
        <taxon>Fungi incertae sedis</taxon>
        <taxon>Chytridiomycota</taxon>
        <taxon>Chytridiomycota incertae sedis</taxon>
        <taxon>Chytridiomycetes</taxon>
        <taxon>Chytridiales</taxon>
        <taxon>Chytriomycetaceae</taxon>
        <taxon>Physocladia</taxon>
    </lineage>
</organism>
<evidence type="ECO:0000313" key="2">
    <source>
        <dbReference type="EMBL" id="KAJ3139133.1"/>
    </source>
</evidence>
<accession>A0AAD5T9E3</accession>
<gene>
    <name evidence="2" type="ORF">HK100_011831</name>
</gene>
<name>A0AAD5T9E3_9FUNG</name>
<comment type="caution">
    <text evidence="2">The sequence shown here is derived from an EMBL/GenBank/DDBJ whole genome shotgun (WGS) entry which is preliminary data.</text>
</comment>
<feature type="compositionally biased region" description="Polar residues" evidence="1">
    <location>
        <begin position="122"/>
        <end position="160"/>
    </location>
</feature>
<dbReference type="EMBL" id="JADGJH010000078">
    <property type="protein sequence ID" value="KAJ3139133.1"/>
    <property type="molecule type" value="Genomic_DNA"/>
</dbReference>
<proteinExistence type="predicted"/>
<feature type="region of interest" description="Disordered" evidence="1">
    <location>
        <begin position="1"/>
        <end position="43"/>
    </location>
</feature>
<feature type="compositionally biased region" description="Low complexity" evidence="1">
    <location>
        <begin position="10"/>
        <end position="36"/>
    </location>
</feature>
<sequence>MDGFSREFQAQRSLSASSSRRQLGSSISTRSLNSISENEKEEVAESVLHPRWSISQSSFKKPPIAKSTVSSITSISATGLSRTAFMSSKEQLSILGSNFQLNNIVPEEEEDDDTSCGELRNGINSKNNSSVIMNRSFSNVRNRSQNENPKSPFKASSNENNDVKQEDHRSVNPQITVTSLSIKSLPKDPNEIWVERNLKIQGQKFVKTSKIGIVFCLGPDCHYIVQVAIQ</sequence>
<feature type="region of interest" description="Disordered" evidence="1">
    <location>
        <begin position="107"/>
        <end position="172"/>
    </location>
</feature>
<dbReference type="AlphaFoldDB" id="A0AAD5T9E3"/>
<keyword evidence="3" id="KW-1185">Reference proteome</keyword>
<evidence type="ECO:0000313" key="3">
    <source>
        <dbReference type="Proteomes" id="UP001211907"/>
    </source>
</evidence>
<feature type="compositionally biased region" description="Basic and acidic residues" evidence="1">
    <location>
        <begin position="161"/>
        <end position="170"/>
    </location>
</feature>
<protein>
    <submittedName>
        <fullName evidence="2">Uncharacterized protein</fullName>
    </submittedName>
</protein>
<dbReference type="Proteomes" id="UP001211907">
    <property type="component" value="Unassembled WGS sequence"/>
</dbReference>
<evidence type="ECO:0000256" key="1">
    <source>
        <dbReference type="SAM" id="MobiDB-lite"/>
    </source>
</evidence>
<reference evidence="2" key="1">
    <citation type="submission" date="2020-05" db="EMBL/GenBank/DDBJ databases">
        <title>Phylogenomic resolution of chytrid fungi.</title>
        <authorList>
            <person name="Stajich J.E."/>
            <person name="Amses K."/>
            <person name="Simmons R."/>
            <person name="Seto K."/>
            <person name="Myers J."/>
            <person name="Bonds A."/>
            <person name="Quandt C.A."/>
            <person name="Barry K."/>
            <person name="Liu P."/>
            <person name="Grigoriev I."/>
            <person name="Longcore J.E."/>
            <person name="James T.Y."/>
        </authorList>
    </citation>
    <scope>NUCLEOTIDE SEQUENCE</scope>
    <source>
        <strain evidence="2">JEL0513</strain>
    </source>
</reference>